<gene>
    <name evidence="2" type="ORF">ABVK25_002519</name>
</gene>
<evidence type="ECO:0000313" key="2">
    <source>
        <dbReference type="EMBL" id="KAL2057466.1"/>
    </source>
</evidence>
<protein>
    <submittedName>
        <fullName evidence="2">Uncharacterized protein</fullName>
    </submittedName>
</protein>
<keyword evidence="1" id="KW-0812">Transmembrane</keyword>
<dbReference type="Proteomes" id="UP001590951">
    <property type="component" value="Unassembled WGS sequence"/>
</dbReference>
<keyword evidence="1" id="KW-0472">Membrane</keyword>
<feature type="transmembrane region" description="Helical" evidence="1">
    <location>
        <begin position="21"/>
        <end position="44"/>
    </location>
</feature>
<comment type="caution">
    <text evidence="2">The sequence shown here is derived from an EMBL/GenBank/DDBJ whole genome shotgun (WGS) entry which is preliminary data.</text>
</comment>
<name>A0ABR4BKU9_9LECA</name>
<evidence type="ECO:0000313" key="3">
    <source>
        <dbReference type="Proteomes" id="UP001590951"/>
    </source>
</evidence>
<sequence length="220" mass="23801">MHCNDRDPCKRVALPTKPTKISIPWTIFITTAVVTIVGGATASYKEITSFIDAISRAPKEVEDIRTDSGNIYNIIFNLRDALEEGKIQNVVSIDYFAQKPLQRSGAAAMSHQVDLGEGSREIASAIQTAQGSISKLRTQLGQNMATLSVFQTLRILGERAGNGFSTASGVLKVGLATSLRNYAESVLEDLETSRVSSLNDVFPTRVFKADGGTLTAFSQR</sequence>
<keyword evidence="1" id="KW-1133">Transmembrane helix</keyword>
<organism evidence="2 3">
    <name type="scientific">Lepraria finkii</name>
    <dbReference type="NCBI Taxonomy" id="1340010"/>
    <lineage>
        <taxon>Eukaryota</taxon>
        <taxon>Fungi</taxon>
        <taxon>Dikarya</taxon>
        <taxon>Ascomycota</taxon>
        <taxon>Pezizomycotina</taxon>
        <taxon>Lecanoromycetes</taxon>
        <taxon>OSLEUM clade</taxon>
        <taxon>Lecanoromycetidae</taxon>
        <taxon>Lecanorales</taxon>
        <taxon>Lecanorineae</taxon>
        <taxon>Stereocaulaceae</taxon>
        <taxon>Lepraria</taxon>
    </lineage>
</organism>
<proteinExistence type="predicted"/>
<accession>A0ABR4BKU9</accession>
<dbReference type="EMBL" id="JBHFEH010000005">
    <property type="protein sequence ID" value="KAL2057466.1"/>
    <property type="molecule type" value="Genomic_DNA"/>
</dbReference>
<evidence type="ECO:0000256" key="1">
    <source>
        <dbReference type="SAM" id="Phobius"/>
    </source>
</evidence>
<reference evidence="2 3" key="1">
    <citation type="submission" date="2024-09" db="EMBL/GenBank/DDBJ databases">
        <title>Rethinking Asexuality: The Enigmatic Case of Functional Sexual Genes in Lepraria (Stereocaulaceae).</title>
        <authorList>
            <person name="Doellman M."/>
            <person name="Sun Y."/>
            <person name="Barcenas-Pena A."/>
            <person name="Lumbsch H.T."/>
            <person name="Grewe F."/>
        </authorList>
    </citation>
    <scope>NUCLEOTIDE SEQUENCE [LARGE SCALE GENOMIC DNA]</scope>
    <source>
        <strain evidence="2 3">Grewe 0041</strain>
    </source>
</reference>
<keyword evidence="3" id="KW-1185">Reference proteome</keyword>